<dbReference type="Pfam" id="PF21694">
    <property type="entry name" value="DNA_pol3_delta_C"/>
    <property type="match status" value="1"/>
</dbReference>
<dbReference type="NCBIfam" id="TIGR01128">
    <property type="entry name" value="holA"/>
    <property type="match status" value="1"/>
</dbReference>
<keyword evidence="6" id="KW-0239">DNA-directed DNA polymerase</keyword>
<accession>A0AA96JZV0</accession>
<evidence type="ECO:0000259" key="9">
    <source>
        <dbReference type="Pfam" id="PF06144"/>
    </source>
</evidence>
<dbReference type="EMBL" id="CP116968">
    <property type="protein sequence ID" value="WNM61486.1"/>
    <property type="molecule type" value="Genomic_DNA"/>
</dbReference>
<evidence type="ECO:0000256" key="8">
    <source>
        <dbReference type="ARBA" id="ARBA00049244"/>
    </source>
</evidence>
<dbReference type="Gene3D" id="1.10.8.60">
    <property type="match status" value="1"/>
</dbReference>
<keyword evidence="3 11" id="KW-0808">Transferase</keyword>
<dbReference type="KEGG" id="nneo:PQG83_17255"/>
<dbReference type="InterPro" id="IPR005790">
    <property type="entry name" value="DNA_polIII_delta"/>
</dbReference>
<dbReference type="RefSeq" id="WP_312743712.1">
    <property type="nucleotide sequence ID" value="NZ_CP116968.1"/>
</dbReference>
<comment type="similarity">
    <text evidence="7">Belongs to the DNA polymerase HolA subunit family.</text>
</comment>
<dbReference type="PANTHER" id="PTHR34388">
    <property type="entry name" value="DNA POLYMERASE III SUBUNIT DELTA"/>
    <property type="match status" value="1"/>
</dbReference>
<evidence type="ECO:0000313" key="12">
    <source>
        <dbReference type="Proteomes" id="UP001302494"/>
    </source>
</evidence>
<comment type="catalytic activity">
    <reaction evidence="8">
        <text>DNA(n) + a 2'-deoxyribonucleoside 5'-triphosphate = DNA(n+1) + diphosphate</text>
        <dbReference type="Rhea" id="RHEA:22508"/>
        <dbReference type="Rhea" id="RHEA-COMP:17339"/>
        <dbReference type="Rhea" id="RHEA-COMP:17340"/>
        <dbReference type="ChEBI" id="CHEBI:33019"/>
        <dbReference type="ChEBI" id="CHEBI:61560"/>
        <dbReference type="ChEBI" id="CHEBI:173112"/>
        <dbReference type="EC" id="2.7.7.7"/>
    </reaction>
</comment>
<dbReference type="Proteomes" id="UP001302494">
    <property type="component" value="Chromosome"/>
</dbReference>
<dbReference type="GO" id="GO:0009360">
    <property type="term" value="C:DNA polymerase III complex"/>
    <property type="evidence" value="ECO:0007669"/>
    <property type="project" value="InterPro"/>
</dbReference>
<dbReference type="SUPFAM" id="SSF52540">
    <property type="entry name" value="P-loop containing nucleoside triphosphate hydrolases"/>
    <property type="match status" value="1"/>
</dbReference>
<keyword evidence="4 11" id="KW-0548">Nucleotidyltransferase</keyword>
<dbReference type="GO" id="GO:0003677">
    <property type="term" value="F:DNA binding"/>
    <property type="evidence" value="ECO:0007669"/>
    <property type="project" value="InterPro"/>
</dbReference>
<feature type="domain" description="DNA polymerase III delta subunit-like C-terminal" evidence="10">
    <location>
        <begin position="222"/>
        <end position="339"/>
    </location>
</feature>
<keyword evidence="5" id="KW-0235">DNA replication</keyword>
<proteinExistence type="inferred from homology"/>
<protein>
    <recommendedName>
        <fullName evidence="2">DNA polymerase III subunit delta</fullName>
        <ecNumber evidence="1">2.7.7.7</ecNumber>
    </recommendedName>
</protein>
<dbReference type="Gene3D" id="1.20.272.10">
    <property type="match status" value="1"/>
</dbReference>
<evidence type="ECO:0000259" key="10">
    <source>
        <dbReference type="Pfam" id="PF21694"/>
    </source>
</evidence>
<organism evidence="11 12">
    <name type="scientific">Candidatus Nitrospira neomarina</name>
    <dbReference type="NCBI Taxonomy" id="3020899"/>
    <lineage>
        <taxon>Bacteria</taxon>
        <taxon>Pseudomonadati</taxon>
        <taxon>Nitrospirota</taxon>
        <taxon>Nitrospiria</taxon>
        <taxon>Nitrospirales</taxon>
        <taxon>Nitrospiraceae</taxon>
        <taxon>Nitrospira</taxon>
    </lineage>
</organism>
<reference evidence="11 12" key="1">
    <citation type="submission" date="2023-01" db="EMBL/GenBank/DDBJ databases">
        <title>Cultivation and genomic characterization of new, ubiquitous marine nitrite-oxidizing bacteria from the Nitrospirales.</title>
        <authorList>
            <person name="Mueller A.J."/>
            <person name="Daebeler A."/>
            <person name="Herbold C.W."/>
            <person name="Kirkegaard R.H."/>
            <person name="Daims H."/>
        </authorList>
    </citation>
    <scope>NUCLEOTIDE SEQUENCE [LARGE SCALE GENOMIC DNA]</scope>
    <source>
        <strain evidence="11 12">DK</strain>
    </source>
</reference>
<dbReference type="AlphaFoldDB" id="A0AA96JZV0"/>
<evidence type="ECO:0000256" key="7">
    <source>
        <dbReference type="ARBA" id="ARBA00034754"/>
    </source>
</evidence>
<evidence type="ECO:0000256" key="1">
    <source>
        <dbReference type="ARBA" id="ARBA00012417"/>
    </source>
</evidence>
<gene>
    <name evidence="11" type="primary">holA</name>
    <name evidence="11" type="ORF">PQG83_17255</name>
</gene>
<dbReference type="SUPFAM" id="SSF48019">
    <property type="entry name" value="post-AAA+ oligomerization domain-like"/>
    <property type="match status" value="1"/>
</dbReference>
<evidence type="ECO:0000256" key="6">
    <source>
        <dbReference type="ARBA" id="ARBA00022932"/>
    </source>
</evidence>
<dbReference type="GO" id="GO:0003887">
    <property type="term" value="F:DNA-directed DNA polymerase activity"/>
    <property type="evidence" value="ECO:0007669"/>
    <property type="project" value="UniProtKB-KW"/>
</dbReference>
<keyword evidence="12" id="KW-1185">Reference proteome</keyword>
<evidence type="ECO:0000313" key="11">
    <source>
        <dbReference type="EMBL" id="WNM61486.1"/>
    </source>
</evidence>
<dbReference type="InterPro" id="IPR027417">
    <property type="entry name" value="P-loop_NTPase"/>
</dbReference>
<dbReference type="InterPro" id="IPR010372">
    <property type="entry name" value="DNA_pol3_delta_N"/>
</dbReference>
<evidence type="ECO:0000256" key="4">
    <source>
        <dbReference type="ARBA" id="ARBA00022695"/>
    </source>
</evidence>
<dbReference type="InterPro" id="IPR048466">
    <property type="entry name" value="DNA_pol3_delta-like_C"/>
</dbReference>
<dbReference type="Gene3D" id="3.40.50.300">
    <property type="entry name" value="P-loop containing nucleotide triphosphate hydrolases"/>
    <property type="match status" value="1"/>
</dbReference>
<name>A0AA96JZV0_9BACT</name>
<sequence length="363" mass="40483">MKVHELQSQINRHGLSPLYLVIGEEPYFRDQALSMLRAAGQEKDASTSSDHSTAHDSSQMFHVDVVYGDETDASEILAISEEASFFSSRRLLIIKWADKLSARDGEALMPYFQAPNETTTMVITAGKLDGRTKWVQELKKRGTVVECAPLFEGQRAGWVTQRARELDLQLEDSALEILKDQVAEGLYGTAGELEKLVAFMPEGHRVRAQDVETVRGKPPGISVFDWSEAVARGDQGRALDIVAKNLETGEAPLRMLGAFLWQMRKIWKTHELMQEGYDAGQAARQAGIPPFRAREFIQQVQRWKQSHLRGAWELFAQADSALKGGRASRPKLILDDLVIQLCRATKAGQGNKVLGGRMKSHKA</sequence>
<evidence type="ECO:0000256" key="3">
    <source>
        <dbReference type="ARBA" id="ARBA00022679"/>
    </source>
</evidence>
<dbReference type="PANTHER" id="PTHR34388:SF1">
    <property type="entry name" value="DNA POLYMERASE III SUBUNIT DELTA"/>
    <property type="match status" value="1"/>
</dbReference>
<dbReference type="EC" id="2.7.7.7" evidence="1"/>
<evidence type="ECO:0000256" key="5">
    <source>
        <dbReference type="ARBA" id="ARBA00022705"/>
    </source>
</evidence>
<evidence type="ECO:0000256" key="2">
    <source>
        <dbReference type="ARBA" id="ARBA00017703"/>
    </source>
</evidence>
<dbReference type="Pfam" id="PF06144">
    <property type="entry name" value="DNA_pol3_delta"/>
    <property type="match status" value="1"/>
</dbReference>
<dbReference type="GO" id="GO:0006261">
    <property type="term" value="P:DNA-templated DNA replication"/>
    <property type="evidence" value="ECO:0007669"/>
    <property type="project" value="TreeGrafter"/>
</dbReference>
<feature type="domain" description="DNA polymerase III delta N-terminal" evidence="9">
    <location>
        <begin position="58"/>
        <end position="147"/>
    </location>
</feature>
<dbReference type="InterPro" id="IPR008921">
    <property type="entry name" value="DNA_pol3_clamp-load_cplx_C"/>
</dbReference>